<evidence type="ECO:0000313" key="1">
    <source>
        <dbReference type="EMBL" id="MCH94541.1"/>
    </source>
</evidence>
<name>A0A392N489_9FABA</name>
<reference evidence="1 2" key="1">
    <citation type="journal article" date="2018" name="Front. Plant Sci.">
        <title>Red Clover (Trifolium pratense) and Zigzag Clover (T. medium) - A Picture of Genomic Similarities and Differences.</title>
        <authorList>
            <person name="Dluhosova J."/>
            <person name="Istvanek J."/>
            <person name="Nedelnik J."/>
            <person name="Repkova J."/>
        </authorList>
    </citation>
    <scope>NUCLEOTIDE SEQUENCE [LARGE SCALE GENOMIC DNA]</scope>
    <source>
        <strain evidence="2">cv. 10/8</strain>
        <tissue evidence="1">Leaf</tissue>
    </source>
</reference>
<dbReference type="Proteomes" id="UP000265520">
    <property type="component" value="Unassembled WGS sequence"/>
</dbReference>
<evidence type="ECO:0000313" key="2">
    <source>
        <dbReference type="Proteomes" id="UP000265520"/>
    </source>
</evidence>
<dbReference type="AlphaFoldDB" id="A0A392N489"/>
<protein>
    <submittedName>
        <fullName evidence="1">Uncharacterized protein</fullName>
    </submittedName>
</protein>
<gene>
    <name evidence="1" type="ORF">A2U01_0015503</name>
</gene>
<keyword evidence="2" id="KW-1185">Reference proteome</keyword>
<accession>A0A392N489</accession>
<comment type="caution">
    <text evidence="1">The sequence shown here is derived from an EMBL/GenBank/DDBJ whole genome shotgun (WGS) entry which is preliminary data.</text>
</comment>
<sequence>VFDVAASRVEFLSSCPYVVVVFRYFGYVLKALPRESFDIGECLSSDGQEYDISTNQYTKGQRMTVKWI</sequence>
<dbReference type="EMBL" id="LXQA010027567">
    <property type="protein sequence ID" value="MCH94541.1"/>
    <property type="molecule type" value="Genomic_DNA"/>
</dbReference>
<proteinExistence type="predicted"/>
<organism evidence="1 2">
    <name type="scientific">Trifolium medium</name>
    <dbReference type="NCBI Taxonomy" id="97028"/>
    <lineage>
        <taxon>Eukaryota</taxon>
        <taxon>Viridiplantae</taxon>
        <taxon>Streptophyta</taxon>
        <taxon>Embryophyta</taxon>
        <taxon>Tracheophyta</taxon>
        <taxon>Spermatophyta</taxon>
        <taxon>Magnoliopsida</taxon>
        <taxon>eudicotyledons</taxon>
        <taxon>Gunneridae</taxon>
        <taxon>Pentapetalae</taxon>
        <taxon>rosids</taxon>
        <taxon>fabids</taxon>
        <taxon>Fabales</taxon>
        <taxon>Fabaceae</taxon>
        <taxon>Papilionoideae</taxon>
        <taxon>50 kb inversion clade</taxon>
        <taxon>NPAAA clade</taxon>
        <taxon>Hologalegina</taxon>
        <taxon>IRL clade</taxon>
        <taxon>Trifolieae</taxon>
        <taxon>Trifolium</taxon>
    </lineage>
</organism>
<feature type="non-terminal residue" evidence="1">
    <location>
        <position position="1"/>
    </location>
</feature>